<evidence type="ECO:0000259" key="7">
    <source>
        <dbReference type="PROSITE" id="PS50110"/>
    </source>
</evidence>
<evidence type="ECO:0000256" key="3">
    <source>
        <dbReference type="ARBA" id="ARBA00023125"/>
    </source>
</evidence>
<feature type="domain" description="Response regulatory" evidence="7">
    <location>
        <begin position="3"/>
        <end position="119"/>
    </location>
</feature>
<dbReference type="InterPro" id="IPR016032">
    <property type="entry name" value="Sig_transdc_resp-reg_C-effctor"/>
</dbReference>
<dbReference type="PROSITE" id="PS50043">
    <property type="entry name" value="HTH_LUXR_2"/>
    <property type="match status" value="1"/>
</dbReference>
<proteinExistence type="predicted"/>
<gene>
    <name evidence="8" type="ORF">BKA19_1437</name>
</gene>
<feature type="domain" description="HTH luxR-type" evidence="6">
    <location>
        <begin position="145"/>
        <end position="210"/>
    </location>
</feature>
<evidence type="ECO:0000313" key="9">
    <source>
        <dbReference type="Proteomes" id="UP000292507"/>
    </source>
</evidence>
<keyword evidence="2" id="KW-0805">Transcription regulation</keyword>
<dbReference type="Pfam" id="PF00072">
    <property type="entry name" value="Response_reg"/>
    <property type="match status" value="1"/>
</dbReference>
<dbReference type="SMART" id="SM00448">
    <property type="entry name" value="REC"/>
    <property type="match status" value="1"/>
</dbReference>
<dbReference type="Proteomes" id="UP000292507">
    <property type="component" value="Unassembled WGS sequence"/>
</dbReference>
<dbReference type="Gene3D" id="3.40.50.2300">
    <property type="match status" value="1"/>
</dbReference>
<protein>
    <submittedName>
        <fullName evidence="8">LuxR family two component transcriptional regulator</fullName>
    </submittedName>
</protein>
<dbReference type="AlphaFoldDB" id="A0A4Q7Y4A9"/>
<comment type="caution">
    <text evidence="8">The sequence shown here is derived from an EMBL/GenBank/DDBJ whole genome shotgun (WGS) entry which is preliminary data.</text>
</comment>
<accession>A0A4Q7Y4A9</accession>
<dbReference type="SUPFAM" id="SSF46894">
    <property type="entry name" value="C-terminal effector domain of the bipartite response regulators"/>
    <property type="match status" value="1"/>
</dbReference>
<keyword evidence="4" id="KW-0804">Transcription</keyword>
<dbReference type="GO" id="GO:0000160">
    <property type="term" value="P:phosphorelay signal transduction system"/>
    <property type="evidence" value="ECO:0007669"/>
    <property type="project" value="InterPro"/>
</dbReference>
<dbReference type="SMART" id="SM00421">
    <property type="entry name" value="HTH_LUXR"/>
    <property type="match status" value="1"/>
</dbReference>
<evidence type="ECO:0000313" key="8">
    <source>
        <dbReference type="EMBL" id="RZU31757.1"/>
    </source>
</evidence>
<evidence type="ECO:0000256" key="5">
    <source>
        <dbReference type="PROSITE-ProRule" id="PRU00169"/>
    </source>
</evidence>
<dbReference type="GO" id="GO:0006355">
    <property type="term" value="P:regulation of DNA-templated transcription"/>
    <property type="evidence" value="ECO:0007669"/>
    <property type="project" value="InterPro"/>
</dbReference>
<dbReference type="Pfam" id="PF00196">
    <property type="entry name" value="GerE"/>
    <property type="match status" value="1"/>
</dbReference>
<dbReference type="CDD" id="cd06170">
    <property type="entry name" value="LuxR_C_like"/>
    <property type="match status" value="1"/>
</dbReference>
<dbReference type="InterPro" id="IPR001789">
    <property type="entry name" value="Sig_transdc_resp-reg_receiver"/>
</dbReference>
<sequence>MIRVLVAEDHPLFRDALVSTLDTDPDVDVVGAVGTGRAAVVETARTGPDVVVMDLEMPDGSGLGATAEILANGSNARVLVLTSHDDDRNVYAALRAGAHGYLLKSVSAEEILTAVVALARGNGMFSGTVVDRITRHLVTGGRSSAAGAFPELTPRERDILDLMAQGHSNTFIADHFVLSLKTVSNHVSNLMTKLGSRTRSEAVARARDAGLGRREH</sequence>
<dbReference type="CDD" id="cd17535">
    <property type="entry name" value="REC_NarL-like"/>
    <property type="match status" value="1"/>
</dbReference>
<dbReference type="InterPro" id="IPR000792">
    <property type="entry name" value="Tscrpt_reg_LuxR_C"/>
</dbReference>
<dbReference type="PRINTS" id="PR00038">
    <property type="entry name" value="HTHLUXR"/>
</dbReference>
<name>A0A4Q7Y4A9_9ACTN</name>
<dbReference type="InterPro" id="IPR058245">
    <property type="entry name" value="NreC/VraR/RcsB-like_REC"/>
</dbReference>
<evidence type="ECO:0000256" key="4">
    <source>
        <dbReference type="ARBA" id="ARBA00023163"/>
    </source>
</evidence>
<dbReference type="GO" id="GO:0003677">
    <property type="term" value="F:DNA binding"/>
    <property type="evidence" value="ECO:0007669"/>
    <property type="project" value="UniProtKB-KW"/>
</dbReference>
<dbReference type="PROSITE" id="PS50110">
    <property type="entry name" value="RESPONSE_REGULATORY"/>
    <property type="match status" value="1"/>
</dbReference>
<keyword evidence="1 5" id="KW-0597">Phosphoprotein</keyword>
<dbReference type="PANTHER" id="PTHR43214:SF24">
    <property type="entry name" value="TRANSCRIPTIONAL REGULATORY PROTEIN NARL-RELATED"/>
    <property type="match status" value="1"/>
</dbReference>
<evidence type="ECO:0000256" key="2">
    <source>
        <dbReference type="ARBA" id="ARBA00023015"/>
    </source>
</evidence>
<organism evidence="8 9">
    <name type="scientific">Blastococcus saxobsidens</name>
    <dbReference type="NCBI Taxonomy" id="138336"/>
    <lineage>
        <taxon>Bacteria</taxon>
        <taxon>Bacillati</taxon>
        <taxon>Actinomycetota</taxon>
        <taxon>Actinomycetes</taxon>
        <taxon>Geodermatophilales</taxon>
        <taxon>Geodermatophilaceae</taxon>
        <taxon>Blastococcus</taxon>
    </lineage>
</organism>
<keyword evidence="3" id="KW-0238">DNA-binding</keyword>
<dbReference type="SUPFAM" id="SSF52172">
    <property type="entry name" value="CheY-like"/>
    <property type="match status" value="1"/>
</dbReference>
<evidence type="ECO:0000259" key="6">
    <source>
        <dbReference type="PROSITE" id="PS50043"/>
    </source>
</evidence>
<evidence type="ECO:0000256" key="1">
    <source>
        <dbReference type="ARBA" id="ARBA00022553"/>
    </source>
</evidence>
<dbReference type="PANTHER" id="PTHR43214">
    <property type="entry name" value="TWO-COMPONENT RESPONSE REGULATOR"/>
    <property type="match status" value="1"/>
</dbReference>
<dbReference type="InterPro" id="IPR011006">
    <property type="entry name" value="CheY-like_superfamily"/>
</dbReference>
<dbReference type="EMBL" id="SHKV01000001">
    <property type="protein sequence ID" value="RZU31757.1"/>
    <property type="molecule type" value="Genomic_DNA"/>
</dbReference>
<dbReference type="InterPro" id="IPR039420">
    <property type="entry name" value="WalR-like"/>
</dbReference>
<dbReference type="PROSITE" id="PS00622">
    <property type="entry name" value="HTH_LUXR_1"/>
    <property type="match status" value="1"/>
</dbReference>
<feature type="modified residue" description="4-aspartylphosphate" evidence="5">
    <location>
        <position position="54"/>
    </location>
</feature>
<keyword evidence="9" id="KW-1185">Reference proteome</keyword>
<reference evidence="8 9" key="1">
    <citation type="submission" date="2019-02" db="EMBL/GenBank/DDBJ databases">
        <title>Sequencing the genomes of 1000 actinobacteria strains.</title>
        <authorList>
            <person name="Klenk H.-P."/>
        </authorList>
    </citation>
    <scope>NUCLEOTIDE SEQUENCE [LARGE SCALE GENOMIC DNA]</scope>
    <source>
        <strain evidence="8 9">DSM 44509</strain>
    </source>
</reference>